<protein>
    <submittedName>
        <fullName evidence="1">Uncharacterized protein</fullName>
    </submittedName>
</protein>
<keyword evidence="2" id="KW-1185">Reference proteome</keyword>
<dbReference type="Proteomes" id="UP001152320">
    <property type="component" value="Unassembled WGS sequence"/>
</dbReference>
<evidence type="ECO:0000313" key="2">
    <source>
        <dbReference type="Proteomes" id="UP001152320"/>
    </source>
</evidence>
<organism evidence="1 2">
    <name type="scientific">Holothuria leucospilota</name>
    <name type="common">Black long sea cucumber</name>
    <name type="synonym">Mertensiothuria leucospilota</name>
    <dbReference type="NCBI Taxonomy" id="206669"/>
    <lineage>
        <taxon>Eukaryota</taxon>
        <taxon>Metazoa</taxon>
        <taxon>Echinodermata</taxon>
        <taxon>Eleutherozoa</taxon>
        <taxon>Echinozoa</taxon>
        <taxon>Holothuroidea</taxon>
        <taxon>Aspidochirotacea</taxon>
        <taxon>Aspidochirotida</taxon>
        <taxon>Holothuriidae</taxon>
        <taxon>Holothuria</taxon>
    </lineage>
</organism>
<sequence length="106" mass="12395">MFQLLVKKKNMPRQHIKLSKVYHNTSTYYNRAELAMSFLLFGPTGRLTSLASSENRTQIVPDRGKSCTKFWCLKSLLHCIACPWFCIKERVLIKKNTPLIVHHLQF</sequence>
<comment type="caution">
    <text evidence="1">The sequence shown here is derived from an EMBL/GenBank/DDBJ whole genome shotgun (WGS) entry which is preliminary data.</text>
</comment>
<proteinExistence type="predicted"/>
<dbReference type="AlphaFoldDB" id="A0A9Q0YCG6"/>
<gene>
    <name evidence="1" type="ORF">HOLleu_44431</name>
</gene>
<reference evidence="1" key="1">
    <citation type="submission" date="2021-10" db="EMBL/GenBank/DDBJ databases">
        <title>Tropical sea cucumber genome reveals ecological adaptation and Cuvierian tubules defense mechanism.</title>
        <authorList>
            <person name="Chen T."/>
        </authorList>
    </citation>
    <scope>NUCLEOTIDE SEQUENCE</scope>
    <source>
        <strain evidence="1">Nanhai2018</strain>
        <tissue evidence="1">Muscle</tissue>
    </source>
</reference>
<evidence type="ECO:0000313" key="1">
    <source>
        <dbReference type="EMBL" id="KAJ8017894.1"/>
    </source>
</evidence>
<accession>A0A9Q0YCG6</accession>
<name>A0A9Q0YCG6_HOLLE</name>
<dbReference type="EMBL" id="JAIZAY010000877">
    <property type="protein sequence ID" value="KAJ8017894.1"/>
    <property type="molecule type" value="Genomic_DNA"/>
</dbReference>